<dbReference type="SUPFAM" id="SSF54695">
    <property type="entry name" value="POZ domain"/>
    <property type="match status" value="1"/>
</dbReference>
<sequence length="413" mass="46379">MADDEQFSLCWNNFNSNLSAGFHESLQRGDLVDVTLAAEGHLVKAHRLILSVCSPYFRKMFTQVPVNQHAFIFLKDVSHSALQDLIQFMYCGEVNVKQDALPAFISTAEALQIKGLTETSNLSSQKRTMPQRGLQSHASKRTKMSISASSDGLDTSDSTPAQVQTVQTVQIVKQIPAQVIEPEYIELPIESINPKAEPDYTDETAEIETVDAETEQEQKLSEHDQGDADDDGNYVEDDTYGDMAMGKYEESYLTEGEEGAKPGVSGFVDSYTSDGGNATEISTQDTVKFIRSQKKCAQLVYDGYIYNRKMIQQNGRTTWRCCDLLKYHCKATCVTKQNKLIGIRSEHNHNDHSSKIEDKALYDFPEDLEEYVNIRTRDPIDVKNHKVDVIDTGAEFKIVVRDRSSTMHQAAKD</sequence>
<comment type="subcellular location">
    <subcellularLocation>
        <location evidence="1">Nucleus</location>
    </subcellularLocation>
</comment>
<evidence type="ECO:0000256" key="2">
    <source>
        <dbReference type="ARBA" id="ARBA00022723"/>
    </source>
</evidence>
<feature type="compositionally biased region" description="Polar residues" evidence="6">
    <location>
        <begin position="144"/>
        <end position="160"/>
    </location>
</feature>
<dbReference type="Gene3D" id="3.30.710.10">
    <property type="entry name" value="Potassium Channel Kv1.1, Chain A"/>
    <property type="match status" value="1"/>
</dbReference>
<accession>A0A182U271</accession>
<dbReference type="SMART" id="SM00225">
    <property type="entry name" value="BTB"/>
    <property type="match status" value="1"/>
</dbReference>
<evidence type="ECO:0000256" key="1">
    <source>
        <dbReference type="ARBA" id="ARBA00004123"/>
    </source>
</evidence>
<reference evidence="9" key="1">
    <citation type="submission" date="2014-01" db="EMBL/GenBank/DDBJ databases">
        <title>The Genome Sequence of Anopheles melas CM1001059_A (V2).</title>
        <authorList>
            <consortium name="The Broad Institute Genomics Platform"/>
            <person name="Neafsey D.E."/>
            <person name="Besansky N."/>
            <person name="Howell P."/>
            <person name="Walton C."/>
            <person name="Young S.K."/>
            <person name="Zeng Q."/>
            <person name="Gargeya S."/>
            <person name="Fitzgerald M."/>
            <person name="Haas B."/>
            <person name="Abouelleil A."/>
            <person name="Allen A.W."/>
            <person name="Alvarado L."/>
            <person name="Arachchi H.M."/>
            <person name="Berlin A.M."/>
            <person name="Chapman S.B."/>
            <person name="Gainer-Dewar J."/>
            <person name="Goldberg J."/>
            <person name="Griggs A."/>
            <person name="Gujja S."/>
            <person name="Hansen M."/>
            <person name="Howarth C."/>
            <person name="Imamovic A."/>
            <person name="Ireland A."/>
            <person name="Larimer J."/>
            <person name="McCowan C."/>
            <person name="Murphy C."/>
            <person name="Pearson M."/>
            <person name="Poon T.W."/>
            <person name="Priest M."/>
            <person name="Roberts A."/>
            <person name="Saif S."/>
            <person name="Shea T."/>
            <person name="Sisk P."/>
            <person name="Sykes S."/>
            <person name="Wortman J."/>
            <person name="Nusbaum C."/>
            <person name="Birren B."/>
        </authorList>
    </citation>
    <scope>NUCLEOTIDE SEQUENCE [LARGE SCALE GENOMIC DNA]</scope>
    <source>
        <strain evidence="9">CM1001059</strain>
    </source>
</reference>
<evidence type="ECO:0000256" key="4">
    <source>
        <dbReference type="ARBA" id="ARBA00022833"/>
    </source>
</evidence>
<keyword evidence="5" id="KW-0539">Nucleus</keyword>
<dbReference type="CDD" id="cd18315">
    <property type="entry name" value="BTB_POZ_BAB-like"/>
    <property type="match status" value="1"/>
</dbReference>
<dbReference type="STRING" id="34690.A0A182U271"/>
<keyword evidence="4" id="KW-0862">Zinc</keyword>
<dbReference type="EnsemblMetazoa" id="AMEC012546-RA">
    <property type="protein sequence ID" value="AMEC012546-PA"/>
    <property type="gene ID" value="AMEC012546"/>
</dbReference>
<feature type="region of interest" description="Disordered" evidence="6">
    <location>
        <begin position="121"/>
        <end position="160"/>
    </location>
</feature>
<dbReference type="Pfam" id="PF04500">
    <property type="entry name" value="FLYWCH"/>
    <property type="match status" value="1"/>
</dbReference>
<keyword evidence="3" id="KW-0863">Zinc-finger</keyword>
<name>A0A182U271_9DIPT</name>
<feature type="compositionally biased region" description="Basic and acidic residues" evidence="6">
    <location>
        <begin position="216"/>
        <end position="226"/>
    </location>
</feature>
<dbReference type="GO" id="GO:0008270">
    <property type="term" value="F:zinc ion binding"/>
    <property type="evidence" value="ECO:0007669"/>
    <property type="project" value="UniProtKB-KW"/>
</dbReference>
<feature type="compositionally biased region" description="Acidic residues" evidence="6">
    <location>
        <begin position="227"/>
        <end position="236"/>
    </location>
</feature>
<dbReference type="InterPro" id="IPR011333">
    <property type="entry name" value="SKP1/BTB/POZ_sf"/>
</dbReference>
<dbReference type="InterPro" id="IPR007588">
    <property type="entry name" value="Znf_FLYWCH"/>
</dbReference>
<dbReference type="InterPro" id="IPR000210">
    <property type="entry name" value="BTB/POZ_dom"/>
</dbReference>
<evidence type="ECO:0000256" key="5">
    <source>
        <dbReference type="ARBA" id="ARBA00023242"/>
    </source>
</evidence>
<dbReference type="InterPro" id="IPR051095">
    <property type="entry name" value="Dros_DevTransReg"/>
</dbReference>
<feature type="domain" description="BTB" evidence="7">
    <location>
        <begin position="32"/>
        <end position="98"/>
    </location>
</feature>
<evidence type="ECO:0000313" key="9">
    <source>
        <dbReference type="Proteomes" id="UP000075902"/>
    </source>
</evidence>
<feature type="compositionally biased region" description="Polar residues" evidence="6">
    <location>
        <begin position="121"/>
        <end position="137"/>
    </location>
</feature>
<dbReference type="PROSITE" id="PS50097">
    <property type="entry name" value="BTB"/>
    <property type="match status" value="1"/>
</dbReference>
<keyword evidence="9" id="KW-1185">Reference proteome</keyword>
<reference evidence="8" key="2">
    <citation type="submission" date="2020-05" db="UniProtKB">
        <authorList>
            <consortium name="EnsemblMetazoa"/>
        </authorList>
    </citation>
    <scope>IDENTIFICATION</scope>
    <source>
        <strain evidence="8">CM1001059</strain>
    </source>
</reference>
<dbReference type="PANTHER" id="PTHR23110">
    <property type="entry name" value="BTB DOMAIN TRANSCRIPTION FACTOR"/>
    <property type="match status" value="1"/>
</dbReference>
<dbReference type="GO" id="GO:0005634">
    <property type="term" value="C:nucleus"/>
    <property type="evidence" value="ECO:0007669"/>
    <property type="project" value="UniProtKB-SubCell"/>
</dbReference>
<proteinExistence type="predicted"/>
<feature type="region of interest" description="Disordered" evidence="6">
    <location>
        <begin position="209"/>
        <end position="236"/>
    </location>
</feature>
<dbReference type="Gene3D" id="2.20.25.240">
    <property type="match status" value="1"/>
</dbReference>
<evidence type="ECO:0000256" key="3">
    <source>
        <dbReference type="ARBA" id="ARBA00022771"/>
    </source>
</evidence>
<dbReference type="GO" id="GO:0006357">
    <property type="term" value="P:regulation of transcription by RNA polymerase II"/>
    <property type="evidence" value="ECO:0007669"/>
    <property type="project" value="TreeGrafter"/>
</dbReference>
<dbReference type="Pfam" id="PF00651">
    <property type="entry name" value="BTB"/>
    <property type="match status" value="1"/>
</dbReference>
<dbReference type="VEuPathDB" id="VectorBase:AMEC012546"/>
<evidence type="ECO:0000259" key="7">
    <source>
        <dbReference type="PROSITE" id="PS50097"/>
    </source>
</evidence>
<organism evidence="8 9">
    <name type="scientific">Anopheles melas</name>
    <dbReference type="NCBI Taxonomy" id="34690"/>
    <lineage>
        <taxon>Eukaryota</taxon>
        <taxon>Metazoa</taxon>
        <taxon>Ecdysozoa</taxon>
        <taxon>Arthropoda</taxon>
        <taxon>Hexapoda</taxon>
        <taxon>Insecta</taxon>
        <taxon>Pterygota</taxon>
        <taxon>Neoptera</taxon>
        <taxon>Endopterygota</taxon>
        <taxon>Diptera</taxon>
        <taxon>Nematocera</taxon>
        <taxon>Culicoidea</taxon>
        <taxon>Culicidae</taxon>
        <taxon>Anophelinae</taxon>
        <taxon>Anopheles</taxon>
    </lineage>
</organism>
<dbReference type="Proteomes" id="UP000075902">
    <property type="component" value="Unassembled WGS sequence"/>
</dbReference>
<evidence type="ECO:0000313" key="8">
    <source>
        <dbReference type="EnsemblMetazoa" id="AMEC012546-PA"/>
    </source>
</evidence>
<dbReference type="PANTHER" id="PTHR23110:SF92">
    <property type="entry name" value="MODIFIER OF MDG4"/>
    <property type="match status" value="1"/>
</dbReference>
<dbReference type="AlphaFoldDB" id="A0A182U271"/>
<evidence type="ECO:0000256" key="6">
    <source>
        <dbReference type="SAM" id="MobiDB-lite"/>
    </source>
</evidence>
<dbReference type="FunFam" id="3.30.710.10:FF:000036">
    <property type="entry name" value="Mod(Mdg4), isoform H"/>
    <property type="match status" value="1"/>
</dbReference>
<keyword evidence="2" id="KW-0479">Metal-binding</keyword>
<protein>
    <submittedName>
        <fullName evidence="8">BTB domain-containing protein</fullName>
    </submittedName>
</protein>